<dbReference type="eggNOG" id="COG4771">
    <property type="taxonomic scope" value="Bacteria"/>
</dbReference>
<name>I3ZE04_TERRK</name>
<dbReference type="SUPFAM" id="SSF56935">
    <property type="entry name" value="Porins"/>
    <property type="match status" value="1"/>
</dbReference>
<dbReference type="KEGG" id="trs:Terro_1157"/>
<evidence type="ECO:0000256" key="3">
    <source>
        <dbReference type="ARBA" id="ARBA00022452"/>
    </source>
</evidence>
<evidence type="ECO:0000256" key="6">
    <source>
        <dbReference type="ARBA" id="ARBA00023237"/>
    </source>
</evidence>
<dbReference type="InterPro" id="IPR039426">
    <property type="entry name" value="TonB-dep_rcpt-like"/>
</dbReference>
<evidence type="ECO:0000256" key="4">
    <source>
        <dbReference type="ARBA" id="ARBA00022692"/>
    </source>
</evidence>
<reference evidence="9 10" key="1">
    <citation type="submission" date="2012-06" db="EMBL/GenBank/DDBJ databases">
        <title>Complete genome of Terriglobus roseus DSM 18391.</title>
        <authorList>
            <consortium name="US DOE Joint Genome Institute (JGI-PGF)"/>
            <person name="Lucas S."/>
            <person name="Copeland A."/>
            <person name="Lapidus A."/>
            <person name="Glavina del Rio T."/>
            <person name="Dalin E."/>
            <person name="Tice H."/>
            <person name="Bruce D."/>
            <person name="Goodwin L."/>
            <person name="Pitluck S."/>
            <person name="Peters L."/>
            <person name="Mikhailova N."/>
            <person name="Munk A.C.C."/>
            <person name="Kyrpides N."/>
            <person name="Mavromatis K."/>
            <person name="Ivanova N."/>
            <person name="Brettin T."/>
            <person name="Detter J.C."/>
            <person name="Han C."/>
            <person name="Larimer F."/>
            <person name="Land M."/>
            <person name="Hauser L."/>
            <person name="Markowitz V."/>
            <person name="Cheng J.-F."/>
            <person name="Hugenholtz P."/>
            <person name="Woyke T."/>
            <person name="Wu D."/>
            <person name="Brambilla E."/>
            <person name="Klenk H.-P."/>
            <person name="Eisen J.A."/>
        </authorList>
    </citation>
    <scope>NUCLEOTIDE SEQUENCE [LARGE SCALE GENOMIC DNA]</scope>
    <source>
        <strain evidence="10">DSM 18391 / NRRL B-41598 / KBS 63</strain>
    </source>
</reference>
<evidence type="ECO:0000259" key="8">
    <source>
        <dbReference type="Pfam" id="PF25183"/>
    </source>
</evidence>
<protein>
    <recommendedName>
        <fullName evidence="8">TonB-dependent transporter Oar-like beta-barrel domain-containing protein</fullName>
    </recommendedName>
</protein>
<dbReference type="GO" id="GO:0015344">
    <property type="term" value="F:siderophore uptake transmembrane transporter activity"/>
    <property type="evidence" value="ECO:0007669"/>
    <property type="project" value="TreeGrafter"/>
</dbReference>
<dbReference type="Proteomes" id="UP000006056">
    <property type="component" value="Chromosome"/>
</dbReference>
<keyword evidence="3" id="KW-1134">Transmembrane beta strand</keyword>
<dbReference type="PANTHER" id="PTHR30069">
    <property type="entry name" value="TONB-DEPENDENT OUTER MEMBRANE RECEPTOR"/>
    <property type="match status" value="1"/>
</dbReference>
<keyword evidence="5" id="KW-0472">Membrane</keyword>
<dbReference type="STRING" id="926566.Terro_1157"/>
<dbReference type="PANTHER" id="PTHR30069:SF46">
    <property type="entry name" value="OAR PROTEIN"/>
    <property type="match status" value="1"/>
</dbReference>
<dbReference type="Pfam" id="PF13620">
    <property type="entry name" value="CarboxypepD_reg"/>
    <property type="match status" value="1"/>
</dbReference>
<dbReference type="GO" id="GO:0030246">
    <property type="term" value="F:carbohydrate binding"/>
    <property type="evidence" value="ECO:0007669"/>
    <property type="project" value="InterPro"/>
</dbReference>
<dbReference type="AlphaFoldDB" id="I3ZE04"/>
<evidence type="ECO:0000256" key="1">
    <source>
        <dbReference type="ARBA" id="ARBA00004571"/>
    </source>
</evidence>
<keyword evidence="6" id="KW-0998">Cell outer membrane</keyword>
<dbReference type="RefSeq" id="WP_014785041.1">
    <property type="nucleotide sequence ID" value="NC_018014.1"/>
</dbReference>
<gene>
    <name evidence="9" type="ordered locus">Terro_1157</name>
</gene>
<evidence type="ECO:0000256" key="7">
    <source>
        <dbReference type="SAM" id="SignalP"/>
    </source>
</evidence>
<dbReference type="Gene3D" id="2.60.40.1120">
    <property type="entry name" value="Carboxypeptidase-like, regulatory domain"/>
    <property type="match status" value="1"/>
</dbReference>
<evidence type="ECO:0000313" key="10">
    <source>
        <dbReference type="Proteomes" id="UP000006056"/>
    </source>
</evidence>
<dbReference type="Gene3D" id="2.40.170.20">
    <property type="entry name" value="TonB-dependent receptor, beta-barrel domain"/>
    <property type="match status" value="1"/>
</dbReference>
<comment type="subcellular location">
    <subcellularLocation>
        <location evidence="1">Cell outer membrane</location>
        <topology evidence="1">Multi-pass membrane protein</topology>
    </subcellularLocation>
</comment>
<feature type="signal peptide" evidence="7">
    <location>
        <begin position="1"/>
        <end position="38"/>
    </location>
</feature>
<dbReference type="GO" id="GO:0009279">
    <property type="term" value="C:cell outer membrane"/>
    <property type="evidence" value="ECO:0007669"/>
    <property type="project" value="UniProtKB-SubCell"/>
</dbReference>
<dbReference type="Pfam" id="PF25183">
    <property type="entry name" value="OMP_b-brl_4"/>
    <property type="match status" value="1"/>
</dbReference>
<keyword evidence="10" id="KW-1185">Reference proteome</keyword>
<dbReference type="SUPFAM" id="SSF49452">
    <property type="entry name" value="Starch-binding domain-like"/>
    <property type="match status" value="1"/>
</dbReference>
<proteinExistence type="predicted"/>
<evidence type="ECO:0000256" key="5">
    <source>
        <dbReference type="ARBA" id="ARBA00023136"/>
    </source>
</evidence>
<evidence type="ECO:0000313" key="9">
    <source>
        <dbReference type="EMBL" id="AFL87472.1"/>
    </source>
</evidence>
<keyword evidence="7" id="KW-0732">Signal</keyword>
<dbReference type="HOGENOM" id="CLU_006298_0_0_0"/>
<keyword evidence="2" id="KW-0813">Transport</keyword>
<sequence>MIVFRKSSSSSACTLNPRLYRGLLALSAAVVLSTSLSAQVNQGGVTGHVVDPSHAMLPAATVIATNTETHAVRRSRTNHDGLYDLSSLAPGVYTLEVEAPGFGKSTGSVTVQAGAVITQDFSLAVGKDVVEIAVVAGGALEPQSESHELKLTVDEVELSELPTNGRNPLSVALLAPGSESPSDATVNTSSGQSFGTTANQLHLGGGMDSQTGYLQDGVQNVTLFTQSANLLPSVEAIRQMTVIVNGADARYANPSTVNILTKGGTNRVHGSLFDFLQNDALNAQNYSLTGASQVKTPVRYNLFGGSVGGPVLHNRLFFFGSYQGLRQRTTAYTTTRVPTNLERAGDFSEGKVAIYDPLTYVGGTNKSFTTTTGKNAIPTARITPFATTLMKYIPLSNLPLDGVLNINYQAPIRSTIDSDQFVGRIDWNMTSRDQLYVAGGYSKTPTVTPSFMSSLYGALNDQSAVNGFLEHTHVFSPRAVNTFRAGYNRSVLLSSVLGAGSRPYFQEFGLKNLAPLPSQWTPPTVSITSFFTAGNRYAPQGATQNRFQYADELNYQIGRHHIFLGGEFLRTQVDGNWTIQNNGYYTFNATLTGQYVGGTRRASGSGWADVLLGYPSSAAGATGVSVGAFREWQVAGYAQDDWKVTPRLTLNVGLRYDFDNPPNDRKGRASIYDLPTNQIADGTWNTNYRDFSPRIGFAYSPQTNTVIHGGFGIYYAGTPYNYLQFLLAHAPNFITQSLSFTPATAKVVTDVFVANPSATGITPQTLGKTMKDVSVQQFNLGVEHTFLRRYMLSVTYAGQVGRHSSVRVNANQPNAKSGTSAVFNVRPYTYAGDVFAQYNIGYSNSNALQTKFIARLPGGSRIISSYTYGRSLNISDGDRNTIQNAYDAGQYYAPAAWDRPHHLNVGALLHLPVGRGQHFLGSVPRPVDWIAGGWQLNSIYRYATGLPVTITATNTADTSSIGTFLAQKVCDPTQGFQQSRAQWFNTACFVQPGNGAYGRGGRGSVRQPNLNQVDLGLEKSFGITESARMQLRLESFNALNHPQLSLPGQIAVNSASLGALNGTAKAMRTSQVALRFTF</sequence>
<dbReference type="GO" id="GO:0044718">
    <property type="term" value="P:siderophore transmembrane transport"/>
    <property type="evidence" value="ECO:0007669"/>
    <property type="project" value="TreeGrafter"/>
</dbReference>
<feature type="domain" description="TonB-dependent transporter Oar-like beta-barrel" evidence="8">
    <location>
        <begin position="261"/>
        <end position="1071"/>
    </location>
</feature>
<feature type="chain" id="PRO_5003683946" description="TonB-dependent transporter Oar-like beta-barrel domain-containing protein" evidence="7">
    <location>
        <begin position="39"/>
        <end position="1078"/>
    </location>
</feature>
<dbReference type="InterPro" id="IPR036942">
    <property type="entry name" value="Beta-barrel_TonB_sf"/>
</dbReference>
<dbReference type="InterPro" id="IPR013784">
    <property type="entry name" value="Carb-bd-like_fold"/>
</dbReference>
<dbReference type="InterPro" id="IPR057601">
    <property type="entry name" value="Oar-like_b-barrel"/>
</dbReference>
<organism evidence="9 10">
    <name type="scientific">Terriglobus roseus (strain DSM 18391 / NRRL B-41598 / KBS 63)</name>
    <dbReference type="NCBI Taxonomy" id="926566"/>
    <lineage>
        <taxon>Bacteria</taxon>
        <taxon>Pseudomonadati</taxon>
        <taxon>Acidobacteriota</taxon>
        <taxon>Terriglobia</taxon>
        <taxon>Terriglobales</taxon>
        <taxon>Acidobacteriaceae</taxon>
        <taxon>Terriglobus</taxon>
    </lineage>
</organism>
<keyword evidence="4" id="KW-0812">Transmembrane</keyword>
<accession>I3ZE04</accession>
<dbReference type="EMBL" id="CP003379">
    <property type="protein sequence ID" value="AFL87472.1"/>
    <property type="molecule type" value="Genomic_DNA"/>
</dbReference>
<evidence type="ECO:0000256" key="2">
    <source>
        <dbReference type="ARBA" id="ARBA00022448"/>
    </source>
</evidence>
<dbReference type="OrthoDB" id="97893at2"/>